<reference evidence="2" key="1">
    <citation type="submission" date="2020-06" db="EMBL/GenBank/DDBJ databases">
        <title>WGS assembly of Ceratodon purpureus strain R40.</title>
        <authorList>
            <person name="Carey S.B."/>
            <person name="Jenkins J."/>
            <person name="Shu S."/>
            <person name="Lovell J.T."/>
            <person name="Sreedasyam A."/>
            <person name="Maumus F."/>
            <person name="Tiley G.P."/>
            <person name="Fernandez-Pozo N."/>
            <person name="Barry K."/>
            <person name="Chen C."/>
            <person name="Wang M."/>
            <person name="Lipzen A."/>
            <person name="Daum C."/>
            <person name="Saski C.A."/>
            <person name="Payton A.C."/>
            <person name="Mcbreen J.C."/>
            <person name="Conrad R.E."/>
            <person name="Kollar L.M."/>
            <person name="Olsson S."/>
            <person name="Huttunen S."/>
            <person name="Landis J.B."/>
            <person name="Wickett N.J."/>
            <person name="Johnson M.G."/>
            <person name="Rensing S.A."/>
            <person name="Grimwood J."/>
            <person name="Schmutz J."/>
            <person name="Mcdaniel S.F."/>
        </authorList>
    </citation>
    <scope>NUCLEOTIDE SEQUENCE</scope>
    <source>
        <strain evidence="2">R40</strain>
    </source>
</reference>
<dbReference type="AlphaFoldDB" id="A0A8T0J9E7"/>
<sequence>MLASQMRCSMLPHLCGDDDDDDDGGDDEGGMEVERTTRQARDCLQLESTSEETQALIIPGKAKPSQGRQGGQAGNRVGRVDQGESWPRSDRQTLQCRRVNGDSPWAIAGMLLMSA</sequence>
<comment type="caution">
    <text evidence="2">The sequence shown here is derived from an EMBL/GenBank/DDBJ whole genome shotgun (WGS) entry which is preliminary data.</text>
</comment>
<protein>
    <submittedName>
        <fullName evidence="2">Uncharacterized protein</fullName>
    </submittedName>
</protein>
<organism evidence="2 3">
    <name type="scientific">Ceratodon purpureus</name>
    <name type="common">Fire moss</name>
    <name type="synonym">Dicranum purpureum</name>
    <dbReference type="NCBI Taxonomy" id="3225"/>
    <lineage>
        <taxon>Eukaryota</taxon>
        <taxon>Viridiplantae</taxon>
        <taxon>Streptophyta</taxon>
        <taxon>Embryophyta</taxon>
        <taxon>Bryophyta</taxon>
        <taxon>Bryophytina</taxon>
        <taxon>Bryopsida</taxon>
        <taxon>Dicranidae</taxon>
        <taxon>Pseudoditrichales</taxon>
        <taxon>Ditrichaceae</taxon>
        <taxon>Ceratodon</taxon>
    </lineage>
</organism>
<evidence type="ECO:0000313" key="2">
    <source>
        <dbReference type="EMBL" id="KAG0592125.1"/>
    </source>
</evidence>
<keyword evidence="3" id="KW-1185">Reference proteome</keyword>
<evidence type="ECO:0000313" key="3">
    <source>
        <dbReference type="Proteomes" id="UP000822688"/>
    </source>
</evidence>
<gene>
    <name evidence="2" type="ORF">KC19_1G227200</name>
</gene>
<name>A0A8T0J9E7_CERPU</name>
<feature type="compositionally biased region" description="Basic and acidic residues" evidence="1">
    <location>
        <begin position="32"/>
        <end position="41"/>
    </location>
</feature>
<dbReference type="Proteomes" id="UP000822688">
    <property type="component" value="Chromosome 1"/>
</dbReference>
<dbReference type="EMBL" id="CM026421">
    <property type="protein sequence ID" value="KAG0592125.1"/>
    <property type="molecule type" value="Genomic_DNA"/>
</dbReference>
<feature type="compositionally biased region" description="Basic and acidic residues" evidence="1">
    <location>
        <begin position="78"/>
        <end position="91"/>
    </location>
</feature>
<feature type="region of interest" description="Disordered" evidence="1">
    <location>
        <begin position="1"/>
        <end position="92"/>
    </location>
</feature>
<proteinExistence type="predicted"/>
<feature type="compositionally biased region" description="Acidic residues" evidence="1">
    <location>
        <begin position="17"/>
        <end position="31"/>
    </location>
</feature>
<accession>A0A8T0J9E7</accession>
<evidence type="ECO:0000256" key="1">
    <source>
        <dbReference type="SAM" id="MobiDB-lite"/>
    </source>
</evidence>